<dbReference type="AlphaFoldDB" id="A0A0D2IVV3"/>
<dbReference type="VEuPathDB" id="FungiDB:Z520_02739"/>
<organism evidence="2 3">
    <name type="scientific">Fonsecaea multimorphosa CBS 102226</name>
    <dbReference type="NCBI Taxonomy" id="1442371"/>
    <lineage>
        <taxon>Eukaryota</taxon>
        <taxon>Fungi</taxon>
        <taxon>Dikarya</taxon>
        <taxon>Ascomycota</taxon>
        <taxon>Pezizomycotina</taxon>
        <taxon>Eurotiomycetes</taxon>
        <taxon>Chaetothyriomycetidae</taxon>
        <taxon>Chaetothyriales</taxon>
        <taxon>Herpotrichiellaceae</taxon>
        <taxon>Fonsecaea</taxon>
    </lineage>
</organism>
<proteinExistence type="predicted"/>
<evidence type="ECO:0000313" key="2">
    <source>
        <dbReference type="EMBL" id="KIY01187.1"/>
    </source>
</evidence>
<dbReference type="Proteomes" id="UP000053411">
    <property type="component" value="Unassembled WGS sequence"/>
</dbReference>
<evidence type="ECO:0000313" key="3">
    <source>
        <dbReference type="Proteomes" id="UP000053411"/>
    </source>
</evidence>
<keyword evidence="3" id="KW-1185">Reference proteome</keyword>
<accession>A0A0D2IVV3</accession>
<feature type="region of interest" description="Disordered" evidence="1">
    <location>
        <begin position="171"/>
        <end position="195"/>
    </location>
</feature>
<gene>
    <name evidence="2" type="ORF">Z520_02739</name>
</gene>
<name>A0A0D2IVV3_9EURO</name>
<sequence length="195" mass="21034">MAESGSESRYPLLIFIVGLPGSFAHEIGQQIAHEYGFYFMGLTRQSAAPPEGQIEALQLLTGDDGSNSSSNNYDSSGNVRPCLVIEGEPRELPAFCDPGQQQHRLLILCDGPRFLAGLAGHVFPGEVLSLDTGAHGDLDECWARCREMLQNSTAFRALLDEIEWDFETMADENQAGESKGNGNGNGNEDGDEPAA</sequence>
<dbReference type="EMBL" id="KN848065">
    <property type="protein sequence ID" value="KIY01187.1"/>
    <property type="molecule type" value="Genomic_DNA"/>
</dbReference>
<dbReference type="RefSeq" id="XP_016635309.1">
    <property type="nucleotide sequence ID" value="XM_016773252.1"/>
</dbReference>
<evidence type="ECO:0000256" key="1">
    <source>
        <dbReference type="SAM" id="MobiDB-lite"/>
    </source>
</evidence>
<dbReference type="GeneID" id="27708485"/>
<dbReference type="OrthoDB" id="10306537at2759"/>
<protein>
    <submittedName>
        <fullName evidence="2">Uncharacterized protein</fullName>
    </submittedName>
</protein>
<reference evidence="2 3" key="1">
    <citation type="submission" date="2015-01" db="EMBL/GenBank/DDBJ databases">
        <title>The Genome Sequence of Fonsecaea multimorphosa CBS 102226.</title>
        <authorList>
            <consortium name="The Broad Institute Genomics Platform"/>
            <person name="Cuomo C."/>
            <person name="de Hoog S."/>
            <person name="Gorbushina A."/>
            <person name="Stielow B."/>
            <person name="Teixiera M."/>
            <person name="Abouelleil A."/>
            <person name="Chapman S.B."/>
            <person name="Priest M."/>
            <person name="Young S.K."/>
            <person name="Wortman J."/>
            <person name="Nusbaum C."/>
            <person name="Birren B."/>
        </authorList>
    </citation>
    <scope>NUCLEOTIDE SEQUENCE [LARGE SCALE GENOMIC DNA]</scope>
    <source>
        <strain evidence="2 3">CBS 102226</strain>
    </source>
</reference>